<dbReference type="InterPro" id="IPR012337">
    <property type="entry name" value="RNaseH-like_sf"/>
</dbReference>
<dbReference type="Pfam" id="PF00075">
    <property type="entry name" value="RNase_H"/>
    <property type="match status" value="1"/>
</dbReference>
<accession>A0A9Q3HBG7</accession>
<feature type="domain" description="RNase H type-1" evidence="7">
    <location>
        <begin position="1395"/>
        <end position="1538"/>
    </location>
</feature>
<dbReference type="PROSITE" id="PS50879">
    <property type="entry name" value="RNASE_H_1"/>
    <property type="match status" value="1"/>
</dbReference>
<dbReference type="SMART" id="SM00343">
    <property type="entry name" value="ZnF_C2HC"/>
    <property type="match status" value="2"/>
</dbReference>
<dbReference type="GO" id="GO:0006397">
    <property type="term" value="P:mRNA processing"/>
    <property type="evidence" value="ECO:0007669"/>
    <property type="project" value="UniProtKB-KW"/>
</dbReference>
<dbReference type="SUPFAM" id="SSF57756">
    <property type="entry name" value="Retrovirus zinc finger-like domains"/>
    <property type="match status" value="1"/>
</dbReference>
<feature type="domain" description="Reverse transcriptase" evidence="6">
    <location>
        <begin position="919"/>
        <end position="1193"/>
    </location>
</feature>
<feature type="coiled-coil region" evidence="3">
    <location>
        <begin position="1373"/>
        <end position="1400"/>
    </location>
</feature>
<dbReference type="PANTHER" id="PTHR33481:SF1">
    <property type="entry name" value="ENDONUCLEASE_EXONUCLEASE_PHOSPHATASE DOMAIN-CONTAINING PROTEIN-RELATED"/>
    <property type="match status" value="1"/>
</dbReference>
<dbReference type="SUPFAM" id="SSF53098">
    <property type="entry name" value="Ribonuclease H-like"/>
    <property type="match status" value="1"/>
</dbReference>
<dbReference type="PANTHER" id="PTHR33481">
    <property type="entry name" value="REVERSE TRANSCRIPTASE"/>
    <property type="match status" value="1"/>
</dbReference>
<feature type="domain" description="CCHC-type" evidence="5">
    <location>
        <begin position="341"/>
        <end position="356"/>
    </location>
</feature>
<feature type="compositionally biased region" description="Basic and acidic residues" evidence="4">
    <location>
        <begin position="1526"/>
        <end position="1535"/>
    </location>
</feature>
<evidence type="ECO:0000259" key="7">
    <source>
        <dbReference type="PROSITE" id="PS50879"/>
    </source>
</evidence>
<name>A0A9Q3HBG7_9BASI</name>
<comment type="caution">
    <text evidence="8">The sequence shown here is derived from an EMBL/GenBank/DDBJ whole genome shotgun (WGS) entry which is preliminary data.</text>
</comment>
<feature type="region of interest" description="Disordered" evidence="4">
    <location>
        <begin position="1"/>
        <end position="24"/>
    </location>
</feature>
<evidence type="ECO:0000256" key="4">
    <source>
        <dbReference type="SAM" id="MobiDB-lite"/>
    </source>
</evidence>
<dbReference type="SUPFAM" id="SSF56672">
    <property type="entry name" value="DNA/RNA polymerases"/>
    <property type="match status" value="1"/>
</dbReference>
<dbReference type="InterPro" id="IPR005135">
    <property type="entry name" value="Endo/exonuclease/phosphatase"/>
</dbReference>
<dbReference type="PROSITE" id="PS50878">
    <property type="entry name" value="RT_POL"/>
    <property type="match status" value="1"/>
</dbReference>
<keyword evidence="2" id="KW-0479">Metal-binding</keyword>
<dbReference type="InterPro" id="IPR002156">
    <property type="entry name" value="RNaseH_domain"/>
</dbReference>
<dbReference type="PROSITE" id="PS50158">
    <property type="entry name" value="ZF_CCHC"/>
    <property type="match status" value="1"/>
</dbReference>
<dbReference type="InterPro" id="IPR000477">
    <property type="entry name" value="RT_dom"/>
</dbReference>
<dbReference type="InterPro" id="IPR036397">
    <property type="entry name" value="RNaseH_sf"/>
</dbReference>
<keyword evidence="9" id="KW-1185">Reference proteome</keyword>
<evidence type="ECO:0000259" key="5">
    <source>
        <dbReference type="PROSITE" id="PS50158"/>
    </source>
</evidence>
<evidence type="ECO:0000256" key="2">
    <source>
        <dbReference type="PROSITE-ProRule" id="PRU00047"/>
    </source>
</evidence>
<dbReference type="CDD" id="cd09276">
    <property type="entry name" value="Rnase_HI_RT_non_LTR"/>
    <property type="match status" value="1"/>
</dbReference>
<dbReference type="Pfam" id="PF00078">
    <property type="entry name" value="RVT_1"/>
    <property type="match status" value="1"/>
</dbReference>
<reference evidence="8" key="1">
    <citation type="submission" date="2021-03" db="EMBL/GenBank/DDBJ databases">
        <title>Draft genome sequence of rust myrtle Austropuccinia psidii MF-1, a brazilian biotype.</title>
        <authorList>
            <person name="Quecine M.C."/>
            <person name="Pachon D.M.R."/>
            <person name="Bonatelli M.L."/>
            <person name="Correr F.H."/>
            <person name="Franceschini L.M."/>
            <person name="Leite T.F."/>
            <person name="Margarido G.R.A."/>
            <person name="Almeida C.A."/>
            <person name="Ferrarezi J.A."/>
            <person name="Labate C.A."/>
        </authorList>
    </citation>
    <scope>NUCLEOTIDE SEQUENCE</scope>
    <source>
        <strain evidence="8">MF-1</strain>
    </source>
</reference>
<organism evidence="8 9">
    <name type="scientific">Austropuccinia psidii MF-1</name>
    <dbReference type="NCBI Taxonomy" id="1389203"/>
    <lineage>
        <taxon>Eukaryota</taxon>
        <taxon>Fungi</taxon>
        <taxon>Dikarya</taxon>
        <taxon>Basidiomycota</taxon>
        <taxon>Pucciniomycotina</taxon>
        <taxon>Pucciniomycetes</taxon>
        <taxon>Pucciniales</taxon>
        <taxon>Sphaerophragmiaceae</taxon>
        <taxon>Austropuccinia</taxon>
    </lineage>
</organism>
<dbReference type="Gene3D" id="3.60.10.10">
    <property type="entry name" value="Endonuclease/exonuclease/phosphatase"/>
    <property type="match status" value="1"/>
</dbReference>
<protein>
    <recommendedName>
        <fullName evidence="10">Reverse transcriptase</fullName>
    </recommendedName>
</protein>
<dbReference type="GO" id="GO:0004523">
    <property type="term" value="F:RNA-DNA hybrid ribonuclease activity"/>
    <property type="evidence" value="ECO:0007669"/>
    <property type="project" value="InterPro"/>
</dbReference>
<dbReference type="InterPro" id="IPR001878">
    <property type="entry name" value="Znf_CCHC"/>
</dbReference>
<feature type="region of interest" description="Disordered" evidence="4">
    <location>
        <begin position="1526"/>
        <end position="1545"/>
    </location>
</feature>
<dbReference type="InterPro" id="IPR036691">
    <property type="entry name" value="Endo/exonu/phosph_ase_sf"/>
</dbReference>
<evidence type="ECO:0000313" key="8">
    <source>
        <dbReference type="EMBL" id="MBW0496629.1"/>
    </source>
</evidence>
<dbReference type="Gene3D" id="3.30.420.10">
    <property type="entry name" value="Ribonuclease H-like superfamily/Ribonuclease H"/>
    <property type="match status" value="1"/>
</dbReference>
<dbReference type="Proteomes" id="UP000765509">
    <property type="component" value="Unassembled WGS sequence"/>
</dbReference>
<proteinExistence type="predicted"/>
<dbReference type="GO" id="GO:0008270">
    <property type="term" value="F:zinc ion binding"/>
    <property type="evidence" value="ECO:0007669"/>
    <property type="project" value="UniProtKB-KW"/>
</dbReference>
<dbReference type="SUPFAM" id="SSF56219">
    <property type="entry name" value="DNase I-like"/>
    <property type="match status" value="1"/>
</dbReference>
<dbReference type="OrthoDB" id="3044497at2759"/>
<dbReference type="GO" id="GO:0003676">
    <property type="term" value="F:nucleic acid binding"/>
    <property type="evidence" value="ECO:0007669"/>
    <property type="project" value="InterPro"/>
</dbReference>
<evidence type="ECO:0000256" key="1">
    <source>
        <dbReference type="ARBA" id="ARBA00022664"/>
    </source>
</evidence>
<evidence type="ECO:0000313" key="9">
    <source>
        <dbReference type="Proteomes" id="UP000765509"/>
    </source>
</evidence>
<keyword evidence="3" id="KW-0175">Coiled coil</keyword>
<keyword evidence="2" id="KW-0862">Zinc</keyword>
<dbReference type="InterPro" id="IPR036875">
    <property type="entry name" value="Znf_CCHC_sf"/>
</dbReference>
<dbReference type="EMBL" id="AVOT02013738">
    <property type="protein sequence ID" value="MBW0496629.1"/>
    <property type="molecule type" value="Genomic_DNA"/>
</dbReference>
<dbReference type="Gene3D" id="4.10.60.10">
    <property type="entry name" value="Zinc finger, CCHC-type"/>
    <property type="match status" value="1"/>
</dbReference>
<evidence type="ECO:0000256" key="3">
    <source>
        <dbReference type="SAM" id="Coils"/>
    </source>
</evidence>
<gene>
    <name evidence="8" type="ORF">O181_036344</name>
</gene>
<evidence type="ECO:0008006" key="10">
    <source>
        <dbReference type="Google" id="ProtNLM"/>
    </source>
</evidence>
<evidence type="ECO:0000259" key="6">
    <source>
        <dbReference type="PROSITE" id="PS50878"/>
    </source>
</evidence>
<keyword evidence="1" id="KW-0507">mRNA processing</keyword>
<dbReference type="Pfam" id="PF14529">
    <property type="entry name" value="Exo_endo_phos_2"/>
    <property type="match status" value="1"/>
</dbReference>
<dbReference type="InterPro" id="IPR043502">
    <property type="entry name" value="DNA/RNA_pol_sf"/>
</dbReference>
<keyword evidence="2" id="KW-0863">Zinc-finger</keyword>
<dbReference type="CDD" id="cd01650">
    <property type="entry name" value="RT_nLTR_like"/>
    <property type="match status" value="1"/>
</dbReference>
<sequence>MSPSPARGNKEPPPLPKGSDASNSAYLPLEDMMMCEEYSINANEPDEGTKALFNMIKNINNRLDTIEKNNTRKPATNNIISPPSQQDVINRLIAANEELMSEVQRLKKIIASHIPSAANPNPKPPTFAEKLTQNSGIQPTPTRTPHPLPAPPNKVINMFKRGNILIRTKREGEKPFQKDNAEEIAGKVIKALKSLNVRVNGEEIEIKSVIRYESGDVRFYTKDRAQARWLLENRHRWTHLADPLFITSQALFPVLIHSVPTHFDITDESLVEEFCQENDIPTEILKKLRWVGDPSNEEKAHGSLIAYFSDKEIANDIIRGHLAYRRSHLQTVNFQPGPIQCFNCLKVGHIAGNCKNRPMCIRCGHQHNVRDCKEKLEDRHCIRCMNFDMENDEPADRMDEKYFHSVFSSKCPIKQAELEKFSETSIRLTPATQHNKISVLQLNCHNRRDTMLSLLNTEQENLALLIQEPWVYYHDLQPPTHNAWRRITPVNSPRKRNDRARTCIYIRNFIPSKNITIGEDNNKFLTSVSIEMEGEKKLTLKSLYNPPTTFEGIDILKNSLNNTNPRHNPTIIAMDSNLHSKLWNPRGYNHVHPQAKDLIRICSSKGFKICSPKGTPTFIRSTNTATTIDLLWANSTAIQLIEKSSIETDNHSSDHQPIKTVLNLKGKTLEVKEPQRSMKLTDLDKDAFTRDIRQDLTEELISNTQNTKEKVDKDAEWISSILKDAYFKQGKWVKMNANKTKAWWDKKILNPIIKERNRARRWMLLTRSTEANDCYQQWQQVFKIKVEELKRTHWRTFLATKGPNHAFDAFRFTKTVASGEVRPLRNREGKLTNNKQEQTDLFFHMFDQAGNTIENMEDTTITIDQSRPLRFEKITVDEIRTNIKQLPTKKSPGPDGVPNELIKIACDLLVNKLADLFNNCLTLGHFPTPWRRASTIIIQKANKSDYSDPSAYRPIALLNTLSKLFERILNNRIMYWAHKTGAIAEGHFGGRRGRNIEEAMILLDSWIKERWRKGKVVAGLFLDVKSAYPAVHREKLVRILTQKQAPNYIIAIISSFLQFRQTELRLDDYRSQMRVLERGLPQGSPLSVTLYLLYNSDLLDMNSGPDEPNRLSIGYVDDITHLFAADTTLEATIGIEDLGRRTIEWGKKMGSEFDKKKTKFMLFNSPVGEQRQAKFGDEQLSPSDDTRWLGIKLDPKLTYTKHIETIKSRADSTLIQINRISRKYFGISMKDTRTLIKTVLYTRALFGSILWLTTSTLNKIKPIFEKTYNKAARMVMGSLKSTPIIFLKRDSELESILATHIVRAHNMILRLATKEEAHPAKTRVLRELHEEASSHPSSIHKLINRERIAKNTSPEPELINPFPTKPWRKILSIKNMGATKEEAEESVKQLVSNRNSQELLIFTDGSDIPDKGKGAAAVAVPSGLIITRHITNTTPATNYEAELIGIKLAIELIRRELYARRDKGEKMGEVHILCDNQAALRKVADPTKPSTGQHLYLPTSNDLLSLSQLMTVHLTWCPGHKGIEGNEKADSEAKKAASTTSIQRHTIPPSKAKIKQRILNENKPEHFTPEESKRLRVKSCPRKFNKELNSQEKAVTSTINQLRSEHVTLNAYLNRIGARGDPLCDECNQIESVRHFLSHCRRYKAQRKRMKTDLRHDKIRFKSDDMRGILDNPRAIPHITRFILESNRFEHLQLYRKQNP</sequence>